<dbReference type="EMBL" id="JAYKYQ010000003">
    <property type="protein sequence ID" value="MEB3510334.1"/>
    <property type="molecule type" value="Genomic_DNA"/>
</dbReference>
<keyword evidence="2" id="KW-1185">Reference proteome</keyword>
<comment type="caution">
    <text evidence="1">The sequence shown here is derived from an EMBL/GenBank/DDBJ whole genome shotgun (WGS) entry which is preliminary data.</text>
</comment>
<dbReference type="RefSeq" id="WP_195079307.1">
    <property type="nucleotide sequence ID" value="NZ_JAYESH010000003.1"/>
</dbReference>
<reference evidence="1 2" key="1">
    <citation type="submission" date="2023-12" db="EMBL/GenBank/DDBJ databases">
        <title>novel species in genus Nocarida.</title>
        <authorList>
            <person name="Li Z."/>
        </authorList>
    </citation>
    <scope>NUCLEOTIDE SEQUENCE [LARGE SCALE GENOMIC DNA]</scope>
    <source>
        <strain evidence="1 2">CDC186</strain>
    </source>
</reference>
<dbReference type="Proteomes" id="UP001348098">
    <property type="component" value="Unassembled WGS sequence"/>
</dbReference>
<evidence type="ECO:0000313" key="1">
    <source>
        <dbReference type="EMBL" id="MEB3510334.1"/>
    </source>
</evidence>
<name>A0ABU6ASB4_9NOCA</name>
<accession>A0ABU6ASB4</accession>
<evidence type="ECO:0000313" key="2">
    <source>
        <dbReference type="Proteomes" id="UP001348098"/>
    </source>
</evidence>
<sequence length="72" mass="7781">MFGGEVAGLGEVLGDVVELPGAGVEPAEVVGRDRRAERPVRFGEGRAGPTTRARLSVEEPGRRRIVRMRRLA</sequence>
<proteinExistence type="predicted"/>
<organism evidence="1 2">
    <name type="scientific">Nocardia implantans</name>
    <dbReference type="NCBI Taxonomy" id="3108168"/>
    <lineage>
        <taxon>Bacteria</taxon>
        <taxon>Bacillati</taxon>
        <taxon>Actinomycetota</taxon>
        <taxon>Actinomycetes</taxon>
        <taxon>Mycobacteriales</taxon>
        <taxon>Nocardiaceae</taxon>
        <taxon>Nocardia</taxon>
    </lineage>
</organism>
<protein>
    <submittedName>
        <fullName evidence="1">Uncharacterized protein</fullName>
    </submittedName>
</protein>
<gene>
    <name evidence="1" type="ORF">U3653_09915</name>
</gene>